<dbReference type="AlphaFoldDB" id="B3RN06"/>
<protein>
    <recommendedName>
        <fullName evidence="2">CSD domain-containing protein</fullName>
    </recommendedName>
</protein>
<dbReference type="PhylomeDB" id="B3RN06"/>
<dbReference type="RefSeq" id="XP_002109207.1">
    <property type="nucleotide sequence ID" value="XM_002109171.1"/>
</dbReference>
<evidence type="ECO:0000313" key="4">
    <source>
        <dbReference type="Proteomes" id="UP000009022"/>
    </source>
</evidence>
<feature type="domain" description="CSD" evidence="2">
    <location>
        <begin position="38"/>
        <end position="104"/>
    </location>
</feature>
<proteinExistence type="predicted"/>
<evidence type="ECO:0000313" key="3">
    <source>
        <dbReference type="EMBL" id="EDV27373.1"/>
    </source>
</evidence>
<reference evidence="3 4" key="1">
    <citation type="journal article" date="2008" name="Nature">
        <title>The Trichoplax genome and the nature of placozoans.</title>
        <authorList>
            <person name="Srivastava M."/>
            <person name="Begovic E."/>
            <person name="Chapman J."/>
            <person name="Putnam N.H."/>
            <person name="Hellsten U."/>
            <person name="Kawashima T."/>
            <person name="Kuo A."/>
            <person name="Mitros T."/>
            <person name="Salamov A."/>
            <person name="Carpenter M.L."/>
            <person name="Signorovitch A.Y."/>
            <person name="Moreno M.A."/>
            <person name="Kamm K."/>
            <person name="Grimwood J."/>
            <person name="Schmutz J."/>
            <person name="Shapiro H."/>
            <person name="Grigoriev I.V."/>
            <person name="Buss L.W."/>
            <person name="Schierwater B."/>
            <person name="Dellaporta S.L."/>
            <person name="Rokhsar D.S."/>
        </authorList>
    </citation>
    <scope>NUCLEOTIDE SEQUENCE [LARGE SCALE GENOMIC DNA]</scope>
    <source>
        <strain evidence="3 4">Grell-BS-1999</strain>
    </source>
</reference>
<dbReference type="HOGENOM" id="CLU_139526_0_1_1"/>
<dbReference type="CTD" id="6750984"/>
<dbReference type="OMA" id="PIIHKRN"/>
<dbReference type="CDD" id="cd04458">
    <property type="entry name" value="CSP_CDS"/>
    <property type="match status" value="1"/>
</dbReference>
<dbReference type="InParanoid" id="B3RN06"/>
<gene>
    <name evidence="3" type="ORF">TRIADDRAFT_20474</name>
</gene>
<dbReference type="FunFam" id="2.40.50.140:FF:000086">
    <property type="entry name" value="Cold shock domain-containing protein C2"/>
    <property type="match status" value="1"/>
</dbReference>
<accession>B3RN06</accession>
<dbReference type="PANTHER" id="PTHR12962">
    <property type="entry name" value="CALCIUM-REGULATED HEAT STABLE PROTEIN CRHSP-24-RELATED"/>
    <property type="match status" value="1"/>
</dbReference>
<dbReference type="EMBL" id="DS985242">
    <property type="protein sequence ID" value="EDV27373.1"/>
    <property type="molecule type" value="Genomic_DNA"/>
</dbReference>
<dbReference type="GO" id="GO:0005737">
    <property type="term" value="C:cytoplasm"/>
    <property type="evidence" value="ECO:0000318"/>
    <property type="project" value="GO_Central"/>
</dbReference>
<dbReference type="GO" id="GO:0003730">
    <property type="term" value="F:mRNA 3'-UTR binding"/>
    <property type="evidence" value="ECO:0000318"/>
    <property type="project" value="GO_Central"/>
</dbReference>
<dbReference type="Gene3D" id="2.40.50.140">
    <property type="entry name" value="Nucleic acid-binding proteins"/>
    <property type="match status" value="1"/>
</dbReference>
<dbReference type="GO" id="GO:0043488">
    <property type="term" value="P:regulation of mRNA stability"/>
    <property type="evidence" value="ECO:0000318"/>
    <property type="project" value="GO_Central"/>
</dbReference>
<dbReference type="GeneID" id="6750984"/>
<dbReference type="InterPro" id="IPR002059">
    <property type="entry name" value="CSP_DNA-bd"/>
</dbReference>
<evidence type="ECO:0000259" key="2">
    <source>
        <dbReference type="PROSITE" id="PS51857"/>
    </source>
</evidence>
<keyword evidence="4" id="KW-1185">Reference proteome</keyword>
<name>B3RN06_TRIAD</name>
<dbReference type="InterPro" id="IPR012340">
    <property type="entry name" value="NA-bd_OB-fold"/>
</dbReference>
<dbReference type="FunCoup" id="B3RN06">
    <property type="interactions" value="1372"/>
</dbReference>
<organism evidence="3 4">
    <name type="scientific">Trichoplax adhaerens</name>
    <name type="common">Trichoplax reptans</name>
    <dbReference type="NCBI Taxonomy" id="10228"/>
    <lineage>
        <taxon>Eukaryota</taxon>
        <taxon>Metazoa</taxon>
        <taxon>Placozoa</taxon>
        <taxon>Uniplacotomia</taxon>
        <taxon>Trichoplacea</taxon>
        <taxon>Trichoplacidae</taxon>
        <taxon>Trichoplax</taxon>
    </lineage>
</organism>
<dbReference type="Pfam" id="PF00313">
    <property type="entry name" value="CSD"/>
    <property type="match status" value="1"/>
</dbReference>
<dbReference type="PANTHER" id="PTHR12962:SF1">
    <property type="entry name" value="COLD SHOCK DOMAIN-CONTAINING PROTEIN CG9705"/>
    <property type="match status" value="1"/>
</dbReference>
<dbReference type="SMART" id="SM00357">
    <property type="entry name" value="CSP"/>
    <property type="match status" value="1"/>
</dbReference>
<dbReference type="OrthoDB" id="448492at2759"/>
<dbReference type="InterPro" id="IPR011129">
    <property type="entry name" value="CSD"/>
</dbReference>
<keyword evidence="1" id="KW-0597">Phosphoprotein</keyword>
<sequence length="116" mass="13053">MAAQENSQQDFHFIVPSPVPTRRLRSESTHERAVAGECRIGVCHDFHRDKGHGFIKPEDSNDLIFVHISDINGEYVLKAGDAVKFKTCPLPPKCDKLQAVDVTIVDADELSHERWS</sequence>
<dbReference type="KEGG" id="tad:TRIADDRAFT_20474"/>
<dbReference type="STRING" id="10228.B3RN06"/>
<dbReference type="PROSITE" id="PS51857">
    <property type="entry name" value="CSD_2"/>
    <property type="match status" value="1"/>
</dbReference>
<dbReference type="InterPro" id="IPR052069">
    <property type="entry name" value="Ca-reg_mRNA-binding_domain"/>
</dbReference>
<dbReference type="eggNOG" id="KOG3070">
    <property type="taxonomic scope" value="Eukaryota"/>
</dbReference>
<dbReference type="SUPFAM" id="SSF50249">
    <property type="entry name" value="Nucleic acid-binding proteins"/>
    <property type="match status" value="1"/>
</dbReference>
<evidence type="ECO:0000256" key="1">
    <source>
        <dbReference type="ARBA" id="ARBA00022553"/>
    </source>
</evidence>
<dbReference type="Proteomes" id="UP000009022">
    <property type="component" value="Unassembled WGS sequence"/>
</dbReference>